<evidence type="ECO:0000313" key="1">
    <source>
        <dbReference type="EMBL" id="MXU90990.1"/>
    </source>
</evidence>
<dbReference type="AlphaFoldDB" id="A0A6B0UMF9"/>
<dbReference type="EMBL" id="GIFC01008907">
    <property type="protein sequence ID" value="MXU90990.1"/>
    <property type="molecule type" value="Transcribed_RNA"/>
</dbReference>
<sequence length="119" mass="13569">MTPVFSIYTLFLVRPCITASTRNFHRFSGCKVAGAEDVNFMYLFRYRSMAFRDKPGYSSCNIMANTNNASFLFLVLGFFTDVDRRSLFDTYLCDTTPVLVCSFCIPFVLFSFLHALCGP</sequence>
<organism evidence="1">
    <name type="scientific">Ixodes ricinus</name>
    <name type="common">Common tick</name>
    <name type="synonym">Acarus ricinus</name>
    <dbReference type="NCBI Taxonomy" id="34613"/>
    <lineage>
        <taxon>Eukaryota</taxon>
        <taxon>Metazoa</taxon>
        <taxon>Ecdysozoa</taxon>
        <taxon>Arthropoda</taxon>
        <taxon>Chelicerata</taxon>
        <taxon>Arachnida</taxon>
        <taxon>Acari</taxon>
        <taxon>Parasitiformes</taxon>
        <taxon>Ixodida</taxon>
        <taxon>Ixodoidea</taxon>
        <taxon>Ixodidae</taxon>
        <taxon>Ixodinae</taxon>
        <taxon>Ixodes</taxon>
    </lineage>
</organism>
<reference evidence="1" key="1">
    <citation type="submission" date="2019-12" db="EMBL/GenBank/DDBJ databases">
        <title>An insight into the sialome of adult female Ixodes ricinus ticks feeding for 6 days.</title>
        <authorList>
            <person name="Perner J."/>
            <person name="Ribeiro J.M.C."/>
        </authorList>
    </citation>
    <scope>NUCLEOTIDE SEQUENCE</scope>
    <source>
        <strain evidence="1">Semi-engorged</strain>
        <tissue evidence="1">Salivary glands</tissue>
    </source>
</reference>
<accession>A0A6B0UMF9</accession>
<protein>
    <submittedName>
        <fullName evidence="1">Uncharacterized protein</fullName>
    </submittedName>
</protein>
<name>A0A6B0UMF9_IXORI</name>
<proteinExistence type="predicted"/>